<evidence type="ECO:0000259" key="8">
    <source>
        <dbReference type="PROSITE" id="PS50931"/>
    </source>
</evidence>
<gene>
    <name evidence="9" type="ORF">CPY51_18610</name>
</gene>
<dbReference type="FunFam" id="1.10.10.10:FF:000001">
    <property type="entry name" value="LysR family transcriptional regulator"/>
    <property type="match status" value="1"/>
</dbReference>
<dbReference type="PANTHER" id="PTHR30537">
    <property type="entry name" value="HTH-TYPE TRANSCRIPTIONAL REGULATOR"/>
    <property type="match status" value="1"/>
</dbReference>
<evidence type="ECO:0000256" key="3">
    <source>
        <dbReference type="ARBA" id="ARBA00023125"/>
    </source>
</evidence>
<dbReference type="SUPFAM" id="SSF46785">
    <property type="entry name" value="Winged helix' DNA-binding domain"/>
    <property type="match status" value="1"/>
</dbReference>
<dbReference type="Gene3D" id="1.10.10.10">
    <property type="entry name" value="Winged helix-like DNA-binding domain superfamily/Winged helix DNA-binding domain"/>
    <property type="match status" value="1"/>
</dbReference>
<protein>
    <recommendedName>
        <fullName evidence="6">HTH-type transcriptional regulator TtuA</fullName>
    </recommendedName>
    <alternativeName>
        <fullName evidence="7">Tartrate utilization transcriptional regulator</fullName>
    </alternativeName>
</protein>
<comment type="similarity">
    <text evidence="1">Belongs to the LysR transcriptional regulatory family.</text>
</comment>
<evidence type="ECO:0000256" key="7">
    <source>
        <dbReference type="ARBA" id="ARBA00083243"/>
    </source>
</evidence>
<dbReference type="EMBL" id="PCDP01000038">
    <property type="protein sequence ID" value="PZM12111.1"/>
    <property type="molecule type" value="Genomic_DNA"/>
</dbReference>
<comment type="function">
    <text evidence="5">Transcriptional regulator of the ttuABCDE tartrate utilization operon.</text>
</comment>
<accession>A0A2W4CH91</accession>
<feature type="domain" description="HTH lysR-type" evidence="8">
    <location>
        <begin position="6"/>
        <end position="61"/>
    </location>
</feature>
<evidence type="ECO:0000313" key="9">
    <source>
        <dbReference type="EMBL" id="PZM12111.1"/>
    </source>
</evidence>
<keyword evidence="10" id="KW-1185">Reference proteome</keyword>
<dbReference type="CDD" id="cd08474">
    <property type="entry name" value="PBP2_CrgA_like_5"/>
    <property type="match status" value="1"/>
</dbReference>
<evidence type="ECO:0000256" key="6">
    <source>
        <dbReference type="ARBA" id="ARBA00067332"/>
    </source>
</evidence>
<dbReference type="Pfam" id="PF03466">
    <property type="entry name" value="LysR_substrate"/>
    <property type="match status" value="1"/>
</dbReference>
<sequence>MQKDMLDGLIVFLIVAEERSFSTAAMRLGVSPSAISQAIGKLEQRMRLALFNRTTRSVSLTEAGQHYFDRVVPAVRELKEAALEMREAGDRPAGLLRINVARAGYMIALQPVLRDFLDAYPDIELEVRIEPSLADIVEQGFDAGIRFGDLVQKDMVALKVGPPLSAHIIAAPDYLGRFGVPKVPNDLLNHNCIGFRHASSGQVERWEFEKGGQKIELATAGRLILNDSAALTQAALDGIGIAYMVNGYIDRFLDDGRLVRILSDWSPVLAGLTLYYADRRRVPAKLRALIDFLRRRREDVTPSTAGALT</sequence>
<dbReference type="InterPro" id="IPR036388">
    <property type="entry name" value="WH-like_DNA-bd_sf"/>
</dbReference>
<dbReference type="PANTHER" id="PTHR30537:SF5">
    <property type="entry name" value="HTH-TYPE TRANSCRIPTIONAL ACTIVATOR TTDR-RELATED"/>
    <property type="match status" value="1"/>
</dbReference>
<dbReference type="RefSeq" id="WP_111161728.1">
    <property type="nucleotide sequence ID" value="NZ_PCDP01000038.1"/>
</dbReference>
<evidence type="ECO:0000256" key="4">
    <source>
        <dbReference type="ARBA" id="ARBA00023163"/>
    </source>
</evidence>
<evidence type="ECO:0000256" key="2">
    <source>
        <dbReference type="ARBA" id="ARBA00023015"/>
    </source>
</evidence>
<comment type="caution">
    <text evidence="9">The sequence shown here is derived from an EMBL/GenBank/DDBJ whole genome shotgun (WGS) entry which is preliminary data.</text>
</comment>
<dbReference type="Proteomes" id="UP000248925">
    <property type="component" value="Unassembled WGS sequence"/>
</dbReference>
<dbReference type="GO" id="GO:0003700">
    <property type="term" value="F:DNA-binding transcription factor activity"/>
    <property type="evidence" value="ECO:0007669"/>
    <property type="project" value="InterPro"/>
</dbReference>
<reference evidence="9 10" key="1">
    <citation type="journal article" date="2018" name="Sci. Rep.">
        <title>Rhizobium tumorigenes sp. nov., a novel plant tumorigenic bacterium isolated from cane gall tumors on thornless blackberry.</title>
        <authorList>
            <person name="Kuzmanovi N."/>
            <person name="Smalla K."/>
            <person name="Gronow S."/>
            <person name="PuBawska J."/>
        </authorList>
    </citation>
    <scope>NUCLEOTIDE SEQUENCE [LARGE SCALE GENOMIC DNA]</scope>
    <source>
        <strain evidence="9 10">CCBAU 85046</strain>
    </source>
</reference>
<evidence type="ECO:0000256" key="1">
    <source>
        <dbReference type="ARBA" id="ARBA00009437"/>
    </source>
</evidence>
<dbReference type="OrthoDB" id="9813056at2"/>
<dbReference type="PROSITE" id="PS50931">
    <property type="entry name" value="HTH_LYSR"/>
    <property type="match status" value="1"/>
</dbReference>
<dbReference type="GO" id="GO:0003677">
    <property type="term" value="F:DNA binding"/>
    <property type="evidence" value="ECO:0007669"/>
    <property type="project" value="UniProtKB-KW"/>
</dbReference>
<proteinExistence type="inferred from homology"/>
<dbReference type="SUPFAM" id="SSF53850">
    <property type="entry name" value="Periplasmic binding protein-like II"/>
    <property type="match status" value="1"/>
</dbReference>
<dbReference type="AlphaFoldDB" id="A0A2W4CH91"/>
<dbReference type="InterPro" id="IPR036390">
    <property type="entry name" value="WH_DNA-bd_sf"/>
</dbReference>
<keyword evidence="4" id="KW-0804">Transcription</keyword>
<name>A0A2W4CH91_9HYPH</name>
<dbReference type="InterPro" id="IPR058163">
    <property type="entry name" value="LysR-type_TF_proteobact-type"/>
</dbReference>
<evidence type="ECO:0000256" key="5">
    <source>
        <dbReference type="ARBA" id="ARBA00054626"/>
    </source>
</evidence>
<keyword evidence="3" id="KW-0238">DNA-binding</keyword>
<evidence type="ECO:0000313" key="10">
    <source>
        <dbReference type="Proteomes" id="UP000248925"/>
    </source>
</evidence>
<dbReference type="InterPro" id="IPR000847">
    <property type="entry name" value="LysR_HTH_N"/>
</dbReference>
<dbReference type="Pfam" id="PF00126">
    <property type="entry name" value="HTH_1"/>
    <property type="match status" value="1"/>
</dbReference>
<dbReference type="Gene3D" id="3.40.190.290">
    <property type="match status" value="1"/>
</dbReference>
<keyword evidence="2" id="KW-0805">Transcription regulation</keyword>
<dbReference type="InterPro" id="IPR005119">
    <property type="entry name" value="LysR_subst-bd"/>
</dbReference>
<organism evidence="9 10">
    <name type="scientific">Rhizobium tubonense</name>
    <dbReference type="NCBI Taxonomy" id="484088"/>
    <lineage>
        <taxon>Bacteria</taxon>
        <taxon>Pseudomonadati</taxon>
        <taxon>Pseudomonadota</taxon>
        <taxon>Alphaproteobacteria</taxon>
        <taxon>Hyphomicrobiales</taxon>
        <taxon>Rhizobiaceae</taxon>
        <taxon>Rhizobium/Agrobacterium group</taxon>
        <taxon>Rhizobium</taxon>
    </lineage>
</organism>